<evidence type="ECO:0000313" key="2">
    <source>
        <dbReference type="EMBL" id="QKE55006.1"/>
    </source>
</evidence>
<dbReference type="EMBL" id="MT138335">
    <property type="protein sequence ID" value="QKE55006.1"/>
    <property type="molecule type" value="Genomic_DNA"/>
</dbReference>
<sequence>MNHLFQIPKMTDKHVITNVYCAYFDNDLHRYPSDDVPVLYLSDEKGRYQYTGWHVAPNVTWDHFVTPKQWAEMCINYEAYHVEGMKLTIFNPVPITTNIAIQRTNLFAAFNNCTYLWGYEDDLYETSNFPWCNLNKADRLNLAFKEGAYVWGNMGSIGNASADTAVDASNYRIKRYKWPIYRWRVPDHRTPHENVWGQGMEGNGVFFAYKTGVSSGKLPSPSGIYWDPLNRPDHIKELRAGKNAMSFNWECAPCDSGKFFNLDQLASWIPWTPAGPYCGARRPGTHTFAYGEDPDQLTTFGLAQSAQSESASGTTGVIPWQDYTIPNFAYIPVVPNSWFWKEMHNSIVESDTGVYPKDKPDLYCNGTEYENYKYPPAQWFCKGIPLLDGSDQLIKTTTQASVKVELILQCKKRRSALFCPTWGPFAGKQLYHHDSSSRIYQPNMLRYRTAGARRSWQNWNRWYRTGQDNTQQQQVQAHPREDPYIIPYHTYASDAPIAPLYTTNSVSVTSGGFKVAQAGTTTVTYTKATDEVVMSWKPQAPRRKQRDKSPARLIDEQMMEDLQQGP</sequence>
<accession>A0A7D3UKS6</accession>
<evidence type="ECO:0000256" key="1">
    <source>
        <dbReference type="SAM" id="MobiDB-lite"/>
    </source>
</evidence>
<name>A0A7D3UKS6_9VIRU</name>
<organism evidence="2">
    <name type="scientific">Parvoviridae sp</name>
    <dbReference type="NCBI Taxonomy" id="1940570"/>
    <lineage>
        <taxon>Viruses</taxon>
        <taxon>Monodnaviria</taxon>
        <taxon>Shotokuvirae</taxon>
        <taxon>Cossaviricota</taxon>
        <taxon>Quintoviricetes</taxon>
        <taxon>Piccovirales</taxon>
        <taxon>Parvoviridae</taxon>
    </lineage>
</organism>
<reference evidence="2" key="1">
    <citation type="submission" date="2020-01" db="EMBL/GenBank/DDBJ databases">
        <title>Viral genomes from wild and zoo birds in China.</title>
        <authorList>
            <person name="Dai Z."/>
            <person name="Shan L.T."/>
            <person name="Yang X.S."/>
        </authorList>
    </citation>
    <scope>NUCLEOTIDE SEQUENCE</scope>
    <source>
        <strain evidence="2">Zftwig06par1</strain>
    </source>
</reference>
<feature type="region of interest" description="Disordered" evidence="1">
    <location>
        <begin position="538"/>
        <end position="566"/>
    </location>
</feature>
<protein>
    <submittedName>
        <fullName evidence="2">Capsid protein</fullName>
    </submittedName>
</protein>
<proteinExistence type="predicted"/>